<dbReference type="InterPro" id="IPR005031">
    <property type="entry name" value="COQ10_START"/>
</dbReference>
<dbReference type="PANTHER" id="PTHR12901">
    <property type="entry name" value="SPERM PROTEIN HOMOLOG"/>
    <property type="match status" value="1"/>
</dbReference>
<dbReference type="AlphaFoldDB" id="A0A3M8R446"/>
<dbReference type="SUPFAM" id="SSF55961">
    <property type="entry name" value="Bet v1-like"/>
    <property type="match status" value="1"/>
</dbReference>
<dbReference type="Gene3D" id="3.30.530.20">
    <property type="match status" value="1"/>
</dbReference>
<dbReference type="GO" id="GO:0048039">
    <property type="term" value="F:ubiquinone binding"/>
    <property type="evidence" value="ECO:0007669"/>
    <property type="project" value="InterPro"/>
</dbReference>
<dbReference type="OrthoDB" id="9804759at2"/>
<dbReference type="InterPro" id="IPR044996">
    <property type="entry name" value="COQ10-like"/>
</dbReference>
<reference evidence="3" key="1">
    <citation type="submission" date="2018-10" db="EMBL/GenBank/DDBJ databases">
        <title>Acidithiobacillus sulfuriphilus sp. nov.: an extremely acidophilic sulfur-oxidizing chemolithotroph isolated from a neutral pH environment.</title>
        <authorList>
            <person name="Falagan C."/>
            <person name="Moya-Beltran A."/>
            <person name="Quatrini R."/>
            <person name="Johnson D.B."/>
        </authorList>
    </citation>
    <scope>NUCLEOTIDE SEQUENCE [LARGE SCALE GENOMIC DNA]</scope>
    <source>
        <strain evidence="3">CJ-2</strain>
    </source>
</reference>
<evidence type="ECO:0000256" key="1">
    <source>
        <dbReference type="ARBA" id="ARBA00008918"/>
    </source>
</evidence>
<proteinExistence type="inferred from homology"/>
<evidence type="ECO:0000313" key="3">
    <source>
        <dbReference type="EMBL" id="RNF63323.1"/>
    </source>
</evidence>
<dbReference type="PANTHER" id="PTHR12901:SF10">
    <property type="entry name" value="COENZYME Q-BINDING PROTEIN COQ10, MITOCHONDRIAL"/>
    <property type="match status" value="1"/>
</dbReference>
<feature type="domain" description="Coenzyme Q-binding protein COQ10 START" evidence="2">
    <location>
        <begin position="10"/>
        <end position="133"/>
    </location>
</feature>
<protein>
    <submittedName>
        <fullName evidence="3">Type II toxin-antitoxin system RatA family toxin</fullName>
    </submittedName>
</protein>
<comment type="caution">
    <text evidence="3">The sequence shown here is derived from an EMBL/GenBank/DDBJ whole genome shotgun (WGS) entry which is preliminary data.</text>
</comment>
<dbReference type="EMBL" id="RIZI01000157">
    <property type="protein sequence ID" value="RNF63323.1"/>
    <property type="molecule type" value="Genomic_DNA"/>
</dbReference>
<dbReference type="RefSeq" id="WP_123103425.1">
    <property type="nucleotide sequence ID" value="NZ_CP127527.1"/>
</dbReference>
<dbReference type="InterPro" id="IPR023393">
    <property type="entry name" value="START-like_dom_sf"/>
</dbReference>
<organism evidence="3">
    <name type="scientific">Acidithiobacillus sulfuriphilus</name>
    <dbReference type="NCBI Taxonomy" id="1867749"/>
    <lineage>
        <taxon>Bacteria</taxon>
        <taxon>Pseudomonadati</taxon>
        <taxon>Pseudomonadota</taxon>
        <taxon>Acidithiobacillia</taxon>
        <taxon>Acidithiobacillales</taxon>
        <taxon>Acidithiobacillaceae</taxon>
        <taxon>Acidithiobacillus</taxon>
    </lineage>
</organism>
<gene>
    <name evidence="3" type="ORF">EC580_06720</name>
</gene>
<sequence length="153" mass="17172">MHHIRKTAVLPYSAEQIFALVEDIPAYPQFLPWCGRSRVIEDRGDEALAEITISHGAFGKSFTTRNRYQRPKLAELRLINGPFRFLEGLWQLEAVTGGTRVTLDLRFEFSSRLIGAFLDPIFKQAAETMVQSFASRARAVYGPPPSASLSARS</sequence>
<accession>A0A3M8R446</accession>
<dbReference type="Pfam" id="PF03364">
    <property type="entry name" value="Polyketide_cyc"/>
    <property type="match status" value="1"/>
</dbReference>
<dbReference type="GO" id="GO:0045333">
    <property type="term" value="P:cellular respiration"/>
    <property type="evidence" value="ECO:0007669"/>
    <property type="project" value="InterPro"/>
</dbReference>
<dbReference type="CDD" id="cd07813">
    <property type="entry name" value="COQ10p_like"/>
    <property type="match status" value="1"/>
</dbReference>
<evidence type="ECO:0000259" key="2">
    <source>
        <dbReference type="Pfam" id="PF03364"/>
    </source>
</evidence>
<name>A0A3M8R446_9PROT</name>
<comment type="similarity">
    <text evidence="1">Belongs to the ribosome association toxin RatA family.</text>
</comment>